<proteinExistence type="inferred from homology"/>
<dbReference type="EC" id="2.6.1.-" evidence="4"/>
<dbReference type="PANTHER" id="PTHR42832:SF3">
    <property type="entry name" value="L-GLUTAMINE--4-(METHYLSULFANYL)-2-OXOBUTANOATE AMINOTRANSFERASE"/>
    <property type="match status" value="1"/>
</dbReference>
<evidence type="ECO:0000256" key="3">
    <source>
        <dbReference type="ARBA" id="ARBA00022679"/>
    </source>
</evidence>
<dbReference type="InterPro" id="IPR015424">
    <property type="entry name" value="PyrdxlP-dep_Trfase"/>
</dbReference>
<comment type="cofactor">
    <cofactor evidence="1 4">
        <name>pyridoxal 5'-phosphate</name>
        <dbReference type="ChEBI" id="CHEBI:597326"/>
    </cofactor>
</comment>
<dbReference type="EMBL" id="JAESIY010000015">
    <property type="protein sequence ID" value="MBL3658679.1"/>
    <property type="molecule type" value="Genomic_DNA"/>
</dbReference>
<dbReference type="CDD" id="cd00609">
    <property type="entry name" value="AAT_like"/>
    <property type="match status" value="1"/>
</dbReference>
<evidence type="ECO:0000313" key="6">
    <source>
        <dbReference type="EMBL" id="MBL3658679.1"/>
    </source>
</evidence>
<dbReference type="Pfam" id="PF00155">
    <property type="entry name" value="Aminotran_1_2"/>
    <property type="match status" value="1"/>
</dbReference>
<dbReference type="InterPro" id="IPR004838">
    <property type="entry name" value="NHTrfase_class1_PyrdxlP-BS"/>
</dbReference>
<dbReference type="Gene3D" id="3.40.640.10">
    <property type="entry name" value="Type I PLP-dependent aspartate aminotransferase-like (Major domain)"/>
    <property type="match status" value="1"/>
</dbReference>
<keyword evidence="2 4" id="KW-0032">Aminotransferase</keyword>
<evidence type="ECO:0000256" key="2">
    <source>
        <dbReference type="ARBA" id="ARBA00022576"/>
    </source>
</evidence>
<dbReference type="InterPro" id="IPR015421">
    <property type="entry name" value="PyrdxlP-dep_Trfase_major"/>
</dbReference>
<dbReference type="Gene3D" id="3.90.1150.10">
    <property type="entry name" value="Aspartate Aminotransferase, domain 1"/>
    <property type="match status" value="1"/>
</dbReference>
<dbReference type="Proteomes" id="UP000659388">
    <property type="component" value="Unassembled WGS sequence"/>
</dbReference>
<organism evidence="6 7">
    <name type="scientific">Fulvivirga sediminis</name>
    <dbReference type="NCBI Taxonomy" id="2803949"/>
    <lineage>
        <taxon>Bacteria</taxon>
        <taxon>Pseudomonadati</taxon>
        <taxon>Bacteroidota</taxon>
        <taxon>Cytophagia</taxon>
        <taxon>Cytophagales</taxon>
        <taxon>Fulvivirgaceae</taxon>
        <taxon>Fulvivirga</taxon>
    </lineage>
</organism>
<dbReference type="AlphaFoldDB" id="A0A937FCI2"/>
<comment type="caution">
    <text evidence="6">The sequence shown here is derived from an EMBL/GenBank/DDBJ whole genome shotgun (WGS) entry which is preliminary data.</text>
</comment>
<dbReference type="SUPFAM" id="SSF53383">
    <property type="entry name" value="PLP-dependent transferases"/>
    <property type="match status" value="1"/>
</dbReference>
<dbReference type="GO" id="GO:0030170">
    <property type="term" value="F:pyridoxal phosphate binding"/>
    <property type="evidence" value="ECO:0007669"/>
    <property type="project" value="InterPro"/>
</dbReference>
<evidence type="ECO:0000256" key="1">
    <source>
        <dbReference type="ARBA" id="ARBA00001933"/>
    </source>
</evidence>
<name>A0A937FCI2_9BACT</name>
<dbReference type="PANTHER" id="PTHR42832">
    <property type="entry name" value="AMINO ACID AMINOTRANSFERASE"/>
    <property type="match status" value="1"/>
</dbReference>
<protein>
    <recommendedName>
        <fullName evidence="4">Aminotransferase</fullName>
        <ecNumber evidence="4">2.6.1.-</ecNumber>
    </recommendedName>
</protein>
<accession>A0A937FCI2</accession>
<keyword evidence="7" id="KW-1185">Reference proteome</keyword>
<dbReference type="RefSeq" id="WP_202246474.1">
    <property type="nucleotide sequence ID" value="NZ_JAESIY010000015.1"/>
</dbReference>
<comment type="similarity">
    <text evidence="4">Belongs to the class-I pyridoxal-phosphate-dependent aminotransferase family.</text>
</comment>
<gene>
    <name evidence="6" type="ORF">JL102_21185</name>
</gene>
<dbReference type="InterPro" id="IPR050881">
    <property type="entry name" value="LL-DAP_aminotransferase"/>
</dbReference>
<evidence type="ECO:0000256" key="4">
    <source>
        <dbReference type="RuleBase" id="RU000481"/>
    </source>
</evidence>
<dbReference type="PROSITE" id="PS00105">
    <property type="entry name" value="AA_TRANSFER_CLASS_1"/>
    <property type="match status" value="1"/>
</dbReference>
<feature type="domain" description="Aminotransferase class I/classII large" evidence="5">
    <location>
        <begin position="32"/>
        <end position="383"/>
    </location>
</feature>
<keyword evidence="3 4" id="KW-0808">Transferase</keyword>
<evidence type="ECO:0000259" key="5">
    <source>
        <dbReference type="Pfam" id="PF00155"/>
    </source>
</evidence>
<dbReference type="InterPro" id="IPR015422">
    <property type="entry name" value="PyrdxlP-dep_Trfase_small"/>
</dbReference>
<sequence length="383" mass="43012">MIISTADRLGQVKEYYFSQKLAEVRKMQAEGKDVLNLAIGSPDLPPAAAVLNRASEELYKPVNHGYQSYAGLPELKESISQWLQKVFEVKLDATSEILPLIGSKEGITHISLTFLNPGDQVLVPELCYPAYGAVAEMCGAEVIRFPLLEDNGWQPDWQYLQELDYSRIKLLWLNYPHMPTGQPADFDTLSRFVQLAKEKQVLLCHDNPYSMILPSGKPISIFSVPGAKEVALELNSMSKSFNMAGWRIGWVAGSKDYIQAILKIKSNVDSGMFKPMMLAAVEALKLGDEWFDSINKVYAQRRVKAQAIMDKLGCTYSADQQGMFVWAHIPDDVHSAEDLVERLLHENHVFITPGFIFGDKGKKYVRISLCSGVEVYEEALKRL</sequence>
<dbReference type="InterPro" id="IPR004839">
    <property type="entry name" value="Aminotransferase_I/II_large"/>
</dbReference>
<dbReference type="GO" id="GO:0008483">
    <property type="term" value="F:transaminase activity"/>
    <property type="evidence" value="ECO:0007669"/>
    <property type="project" value="UniProtKB-KW"/>
</dbReference>
<evidence type="ECO:0000313" key="7">
    <source>
        <dbReference type="Proteomes" id="UP000659388"/>
    </source>
</evidence>
<reference evidence="6" key="1">
    <citation type="submission" date="2021-01" db="EMBL/GenBank/DDBJ databases">
        <title>Fulvivirga kasyanovii gen. nov., sp nov., a novel member of the phylum Bacteroidetes isolated from seawater in a mussel farm.</title>
        <authorList>
            <person name="Zhao L.-H."/>
            <person name="Wang Z.-J."/>
        </authorList>
    </citation>
    <scope>NUCLEOTIDE SEQUENCE</scope>
    <source>
        <strain evidence="6">2943</strain>
    </source>
</reference>